<protein>
    <recommendedName>
        <fullName evidence="7">C1q domain-containing protein</fullName>
    </recommendedName>
</protein>
<evidence type="ECO:0000313" key="8">
    <source>
        <dbReference type="EMBL" id="KAJ3591056.1"/>
    </source>
</evidence>
<keyword evidence="3" id="KW-0272">Extracellular matrix</keyword>
<dbReference type="GO" id="GO:0005581">
    <property type="term" value="C:collagen trimer"/>
    <property type="evidence" value="ECO:0007669"/>
    <property type="project" value="UniProtKB-KW"/>
</dbReference>
<reference evidence="8" key="1">
    <citation type="submission" date="2022-07" db="EMBL/GenBank/DDBJ databases">
        <title>Chromosome-level genome of Muraenolepis orangiensis.</title>
        <authorList>
            <person name="Kim J."/>
        </authorList>
    </citation>
    <scope>NUCLEOTIDE SEQUENCE</scope>
    <source>
        <strain evidence="8">KU_S4_2022</strain>
        <tissue evidence="8">Muscle</tissue>
    </source>
</reference>
<dbReference type="InterPro" id="IPR001073">
    <property type="entry name" value="C1q_dom"/>
</dbReference>
<dbReference type="SMART" id="SM00110">
    <property type="entry name" value="C1Q"/>
    <property type="match status" value="1"/>
</dbReference>
<dbReference type="PANTHER" id="PTHR15427">
    <property type="entry name" value="EMILIN ELASTIN MICROFIBRIL INTERFACE-LOCATED PROTEIN ELASTIN MICROFIBRIL INTERFACER"/>
    <property type="match status" value="1"/>
</dbReference>
<dbReference type="SUPFAM" id="SSF49842">
    <property type="entry name" value="TNF-like"/>
    <property type="match status" value="1"/>
</dbReference>
<accession>A0A9Q0IBS2</accession>
<proteinExistence type="predicted"/>
<evidence type="ECO:0000313" key="9">
    <source>
        <dbReference type="Proteomes" id="UP001148018"/>
    </source>
</evidence>
<dbReference type="InterPro" id="IPR050392">
    <property type="entry name" value="Collagen/C1q_domain"/>
</dbReference>
<evidence type="ECO:0000256" key="1">
    <source>
        <dbReference type="ARBA" id="ARBA00004498"/>
    </source>
</evidence>
<keyword evidence="9" id="KW-1185">Reference proteome</keyword>
<dbReference type="InterPro" id="IPR008983">
    <property type="entry name" value="Tumour_necrosis_fac-like_dom"/>
</dbReference>
<evidence type="ECO:0000256" key="6">
    <source>
        <dbReference type="SAM" id="SignalP"/>
    </source>
</evidence>
<dbReference type="OrthoDB" id="5983381at2759"/>
<feature type="domain" description="C1q" evidence="7">
    <location>
        <begin position="316"/>
        <end position="448"/>
    </location>
</feature>
<keyword evidence="4 6" id="KW-0732">Signal</keyword>
<comment type="caution">
    <text evidence="8">The sequence shown here is derived from an EMBL/GenBank/DDBJ whole genome shotgun (WGS) entry which is preliminary data.</text>
</comment>
<feature type="region of interest" description="Disordered" evidence="5">
    <location>
        <begin position="112"/>
        <end position="309"/>
    </location>
</feature>
<dbReference type="PANTHER" id="PTHR15427:SF54">
    <property type="entry name" value="C1Q DOMAIN-CONTAINING PROTEIN"/>
    <property type="match status" value="1"/>
</dbReference>
<dbReference type="Proteomes" id="UP001148018">
    <property type="component" value="Unassembled WGS sequence"/>
</dbReference>
<keyword evidence="2" id="KW-0964">Secreted</keyword>
<evidence type="ECO:0000256" key="4">
    <source>
        <dbReference type="ARBA" id="ARBA00022729"/>
    </source>
</evidence>
<name>A0A9Q0IBS2_9TELE</name>
<feature type="signal peptide" evidence="6">
    <location>
        <begin position="1"/>
        <end position="20"/>
    </location>
</feature>
<sequence>MSIFAMFLQLLFLSVTTVMPEPTPTDPSPPDSTFIDLSFPTGHDQLLNSPPPLGADDLGGRMFDGDMGYNMTFPGGEVTDAYCQMLLNSPIPPTADQVPWFCICSHCKGTHGPKGDMGERGLPGRPGSPGRRGLTGFRGPPGFTGLQGLKGQKGDGGPKGDLGPEGPLGPKGQGGYKGEKGVAGVEGSSGDVGTKGEEGVCPESCEAVEGPPGRPGLPGSAGPRGLPGPTELAGAGGPKGDPGTLGPTGSAGSPGPQGEAGPEGDCSCEDGGTGPPGMTGVSGMEGPAGSKGEVGGDGTKGDMGDAGMMGAPGPCMPAIQSSFSMGLKASFPPPNMPVSFSQVLSNLQGHYGALTGIYTAPVNGTYVFSYTLAVYGRMLKVGLFHNYLPVVKTTQQHLGLASQQLVLQLARGDEVWLQVKDELSNGMFTSHETSSTFSGFLLHPDSCYMAELRQTIPAAATGGTYSWGELPGPTSPPDTTGSGK</sequence>
<dbReference type="AlphaFoldDB" id="A0A9Q0IBS2"/>
<dbReference type="EMBL" id="JANIIK010000114">
    <property type="protein sequence ID" value="KAJ3591056.1"/>
    <property type="molecule type" value="Genomic_DNA"/>
</dbReference>
<evidence type="ECO:0000256" key="3">
    <source>
        <dbReference type="ARBA" id="ARBA00022530"/>
    </source>
</evidence>
<dbReference type="InterPro" id="IPR008160">
    <property type="entry name" value="Collagen"/>
</dbReference>
<evidence type="ECO:0000256" key="2">
    <source>
        <dbReference type="ARBA" id="ARBA00022525"/>
    </source>
</evidence>
<comment type="subcellular location">
    <subcellularLocation>
        <location evidence="1">Secreted</location>
        <location evidence="1">Extracellular space</location>
        <location evidence="1">Extracellular matrix</location>
    </subcellularLocation>
</comment>
<dbReference type="Pfam" id="PF00386">
    <property type="entry name" value="C1q"/>
    <property type="match status" value="1"/>
</dbReference>
<feature type="chain" id="PRO_5040458457" description="C1q domain-containing protein" evidence="6">
    <location>
        <begin position="21"/>
        <end position="484"/>
    </location>
</feature>
<gene>
    <name evidence="8" type="ORF">NHX12_009003</name>
</gene>
<dbReference type="Pfam" id="PF01391">
    <property type="entry name" value="Collagen"/>
    <property type="match status" value="2"/>
</dbReference>
<evidence type="ECO:0000256" key="5">
    <source>
        <dbReference type="SAM" id="MobiDB-lite"/>
    </source>
</evidence>
<dbReference type="Gene3D" id="2.60.120.40">
    <property type="match status" value="1"/>
</dbReference>
<organism evidence="8 9">
    <name type="scientific">Muraenolepis orangiensis</name>
    <name type="common">Patagonian moray cod</name>
    <dbReference type="NCBI Taxonomy" id="630683"/>
    <lineage>
        <taxon>Eukaryota</taxon>
        <taxon>Metazoa</taxon>
        <taxon>Chordata</taxon>
        <taxon>Craniata</taxon>
        <taxon>Vertebrata</taxon>
        <taxon>Euteleostomi</taxon>
        <taxon>Actinopterygii</taxon>
        <taxon>Neopterygii</taxon>
        <taxon>Teleostei</taxon>
        <taxon>Neoteleostei</taxon>
        <taxon>Acanthomorphata</taxon>
        <taxon>Zeiogadaria</taxon>
        <taxon>Gadariae</taxon>
        <taxon>Gadiformes</taxon>
        <taxon>Muraenolepidoidei</taxon>
        <taxon>Muraenolepididae</taxon>
        <taxon>Muraenolepis</taxon>
    </lineage>
</organism>
<dbReference type="PRINTS" id="PR00007">
    <property type="entry name" value="COMPLEMNTC1Q"/>
</dbReference>
<dbReference type="PROSITE" id="PS50871">
    <property type="entry name" value="C1Q"/>
    <property type="match status" value="1"/>
</dbReference>
<feature type="compositionally biased region" description="Low complexity" evidence="5">
    <location>
        <begin position="123"/>
        <end position="135"/>
    </location>
</feature>
<evidence type="ECO:0000259" key="7">
    <source>
        <dbReference type="PROSITE" id="PS50871"/>
    </source>
</evidence>